<comment type="caution">
    <text evidence="1">The sequence shown here is derived from an EMBL/GenBank/DDBJ whole genome shotgun (WGS) entry which is preliminary data.</text>
</comment>
<gene>
    <name evidence="1" type="ORF">AVENLUH5627_02646</name>
</gene>
<reference evidence="1 2" key="1">
    <citation type="journal article" date="2016" name="Sci. Rep.">
        <title>Genomic and phenotypic characterization of the species Acinetobacter venetianus.</title>
        <authorList>
            <person name="Fondi M."/>
            <person name="Maida I."/>
            <person name="Perrin E."/>
            <person name="Orlandini V."/>
            <person name="La Torre L."/>
            <person name="Bosi E."/>
            <person name="Negroni A."/>
            <person name="Zanaroli G."/>
            <person name="Fava F."/>
            <person name="Decorosi F."/>
            <person name="Giovannetti L."/>
            <person name="Viti C."/>
            <person name="Vaneechoutte M."/>
            <person name="Dijkshoorn L."/>
            <person name="Fani R."/>
        </authorList>
    </citation>
    <scope>NUCLEOTIDE SEQUENCE [LARGE SCALE GENOMIC DNA]</scope>
    <source>
        <strain evidence="1 2">LUH5627</strain>
    </source>
</reference>
<sequence length="63" mass="7552">MEMLFKTVYMNRPDGATHYSMSDRKYFKLQKNKDYVFKNGGWYLLHSKPPKDTTPIDQPNIKH</sequence>
<accession>A0A150HLD8</accession>
<evidence type="ECO:0000313" key="1">
    <source>
        <dbReference type="EMBL" id="KXZ65916.1"/>
    </source>
</evidence>
<proteinExistence type="predicted"/>
<dbReference type="Proteomes" id="UP000075680">
    <property type="component" value="Unassembled WGS sequence"/>
</dbReference>
<dbReference type="RefSeq" id="WP_061519334.1">
    <property type="nucleotide sequence ID" value="NZ_JRUE01000212.1"/>
</dbReference>
<organism evidence="1 2">
    <name type="scientific">Acinetobacter venetianus</name>
    <dbReference type="NCBI Taxonomy" id="52133"/>
    <lineage>
        <taxon>Bacteria</taxon>
        <taxon>Pseudomonadati</taxon>
        <taxon>Pseudomonadota</taxon>
        <taxon>Gammaproteobacteria</taxon>
        <taxon>Moraxellales</taxon>
        <taxon>Moraxellaceae</taxon>
        <taxon>Acinetobacter</taxon>
    </lineage>
</organism>
<protein>
    <submittedName>
        <fullName evidence="1">Uncharacterized protein</fullName>
    </submittedName>
</protein>
<dbReference type="EMBL" id="JRUE01000212">
    <property type="protein sequence ID" value="KXZ65916.1"/>
    <property type="molecule type" value="Genomic_DNA"/>
</dbReference>
<dbReference type="AlphaFoldDB" id="A0A150HLD8"/>
<dbReference type="PATRIC" id="fig|52133.18.peg.2716"/>
<name>A0A150HLD8_9GAMM</name>
<evidence type="ECO:0000313" key="2">
    <source>
        <dbReference type="Proteomes" id="UP000075680"/>
    </source>
</evidence>